<evidence type="ECO:0000313" key="6">
    <source>
        <dbReference type="EMBL" id="QDB80033.1"/>
    </source>
</evidence>
<name>A0ABX5VRD8_9MICO</name>
<feature type="domain" description="Glycosyl hydrolase family 13 catalytic" evidence="5">
    <location>
        <begin position="182"/>
        <end position="637"/>
    </location>
</feature>
<dbReference type="InterPro" id="IPR013780">
    <property type="entry name" value="Glyco_hydro_b"/>
</dbReference>
<dbReference type="Pfam" id="PF02922">
    <property type="entry name" value="CBM_48"/>
    <property type="match status" value="1"/>
</dbReference>
<evidence type="ECO:0000256" key="3">
    <source>
        <dbReference type="ARBA" id="ARBA00023295"/>
    </source>
</evidence>
<dbReference type="InterPro" id="IPR014756">
    <property type="entry name" value="Ig_E-set"/>
</dbReference>
<dbReference type="InterPro" id="IPR011837">
    <property type="entry name" value="Glycogen_debranch_GlgX"/>
</dbReference>
<dbReference type="CDD" id="cd02856">
    <property type="entry name" value="E_set_GDE_Isoamylase_N"/>
    <property type="match status" value="1"/>
</dbReference>
<dbReference type="SMART" id="SM00642">
    <property type="entry name" value="Aamy"/>
    <property type="match status" value="1"/>
</dbReference>
<dbReference type="Gene3D" id="2.60.40.10">
    <property type="entry name" value="Immunoglobulins"/>
    <property type="match status" value="1"/>
</dbReference>
<proteinExistence type="inferred from homology"/>
<evidence type="ECO:0000313" key="7">
    <source>
        <dbReference type="Proteomes" id="UP000313948"/>
    </source>
</evidence>
<dbReference type="SUPFAM" id="SSF81296">
    <property type="entry name" value="E set domains"/>
    <property type="match status" value="1"/>
</dbReference>
<gene>
    <name evidence="6" type="primary">glgX</name>
    <name evidence="6" type="ORF">FE251_12060</name>
</gene>
<evidence type="ECO:0000256" key="1">
    <source>
        <dbReference type="ARBA" id="ARBA00008061"/>
    </source>
</evidence>
<dbReference type="Gene3D" id="2.60.40.1180">
    <property type="entry name" value="Golgi alpha-mannosidase II"/>
    <property type="match status" value="1"/>
</dbReference>
<keyword evidence="7" id="KW-1185">Reference proteome</keyword>
<dbReference type="EMBL" id="CP040899">
    <property type="protein sequence ID" value="QDB80033.1"/>
    <property type="molecule type" value="Genomic_DNA"/>
</dbReference>
<feature type="compositionally biased region" description="Basic and acidic residues" evidence="4">
    <location>
        <begin position="539"/>
        <end position="550"/>
    </location>
</feature>
<sequence>MSMTASSVCTTPAAIAAERVAGRAPALGAHLYGGGLDVAVFASHATAVDLCLLEEDRSSPTGFSERRLALHRTEHGVWQGHVPGVGAGQRYGFRVHGRWDPAAGLRHNPAKLLLDPYARAVTGGFELAPEVYGHAVDEHLTPLPGLEPSTLDSAGHVRHGVVVAEPPVVPADARPHTPWERTVVYEAHVRGLTERLPGVPEHLRGTYAGLAHPATIAHLRELGVTAVELLPIHASNDEPFLLERGLSNYWGYNTLGFFAAEPRYATAAAQAQGPAAVLEEVRGMVHLLHEAGLEVILDVVYNHTAEGGDGGPSLSWRGLDNTQYYLHDDGRPARLVDVTGCGNSLDFRRVRVMQMTLDSLRYWTERIGVDGFRFDLATTLGRHGTEFTPEHPLLVALATDPVLSRTKLIAEPWDVGPGGWRTGQFPAPMADWNDRFRDAVRTFWLSDPATGAAGGTGGDLRDLATRLAGSADLFAHGPLPGGRGPLASINYVTAHDGFTAADLVTYDHKHNEANGEDNRDGTHDNRSWNHGVEGPVAPGDERGGPGDAARRAGRTPTVHERGPDILLRRRRSVRNLLGTLLLSAGTPMITAGDELGRSQLGNNNGYCQDNEISWVDWQLEPWQEDLLATTRHLLRLRREHPVLRPAHFATGRTAEGDLIADLAWFRADAERMDSAAWHESRARVLQMLRSGHAVGDCDLLLVLNGSLAAQDVTLPQGAGTDYALVWDSAWERPSAGEPQVLAPGSVTTMEPLTMRAYLGRRS</sequence>
<keyword evidence="2" id="KW-0378">Hydrolase</keyword>
<dbReference type="SUPFAM" id="SSF51011">
    <property type="entry name" value="Glycosyl hydrolase domain"/>
    <property type="match status" value="1"/>
</dbReference>
<feature type="region of interest" description="Disordered" evidence="4">
    <location>
        <begin position="511"/>
        <end position="558"/>
    </location>
</feature>
<evidence type="ECO:0000259" key="5">
    <source>
        <dbReference type="SMART" id="SM00642"/>
    </source>
</evidence>
<dbReference type="NCBIfam" id="TIGR02100">
    <property type="entry name" value="glgX_debranch"/>
    <property type="match status" value="1"/>
</dbReference>
<feature type="compositionally biased region" description="Basic and acidic residues" evidence="4">
    <location>
        <begin position="511"/>
        <end position="527"/>
    </location>
</feature>
<protein>
    <submittedName>
        <fullName evidence="6">Glycogen debranching protein GlgX</fullName>
    </submittedName>
</protein>
<dbReference type="SUPFAM" id="SSF51445">
    <property type="entry name" value="(Trans)glycosidases"/>
    <property type="match status" value="1"/>
</dbReference>
<dbReference type="InterPro" id="IPR044505">
    <property type="entry name" value="GlgX_Isoamylase_N_E_set"/>
</dbReference>
<dbReference type="InterPro" id="IPR017853">
    <property type="entry name" value="GH"/>
</dbReference>
<comment type="similarity">
    <text evidence="1">Belongs to the glycosyl hydrolase 13 family.</text>
</comment>
<evidence type="ECO:0000256" key="2">
    <source>
        <dbReference type="ARBA" id="ARBA00022801"/>
    </source>
</evidence>
<dbReference type="InterPro" id="IPR006047">
    <property type="entry name" value="GH13_cat_dom"/>
</dbReference>
<keyword evidence="3" id="KW-0326">Glycosidase</keyword>
<dbReference type="CDD" id="cd11326">
    <property type="entry name" value="AmyAc_Glg_debranch"/>
    <property type="match status" value="1"/>
</dbReference>
<dbReference type="Proteomes" id="UP000313948">
    <property type="component" value="Chromosome"/>
</dbReference>
<reference evidence="6 7" key="1">
    <citation type="submission" date="2019-05" db="EMBL/GenBank/DDBJ databases">
        <title>Georgenia *** sp. nov., and Georgenia *** sp. nov., isolated from the intestinal contents of plateau pika (Ochotona curzoniae) in the Qinghai-Tibet plateau of China.</title>
        <authorList>
            <person name="Tian Z."/>
        </authorList>
    </citation>
    <scope>NUCLEOTIDE SEQUENCE [LARGE SCALE GENOMIC DNA]</scope>
    <source>
        <strain evidence="6 7">Z294</strain>
    </source>
</reference>
<dbReference type="Gene3D" id="3.20.20.80">
    <property type="entry name" value="Glycosidases"/>
    <property type="match status" value="1"/>
</dbReference>
<evidence type="ECO:0000256" key="4">
    <source>
        <dbReference type="SAM" id="MobiDB-lite"/>
    </source>
</evidence>
<dbReference type="InterPro" id="IPR013783">
    <property type="entry name" value="Ig-like_fold"/>
</dbReference>
<accession>A0ABX5VRD8</accession>
<organism evidence="6 7">
    <name type="scientific">Georgenia wutianyii</name>
    <dbReference type="NCBI Taxonomy" id="2585135"/>
    <lineage>
        <taxon>Bacteria</taxon>
        <taxon>Bacillati</taxon>
        <taxon>Actinomycetota</taxon>
        <taxon>Actinomycetes</taxon>
        <taxon>Micrococcales</taxon>
        <taxon>Bogoriellaceae</taxon>
        <taxon>Georgenia</taxon>
    </lineage>
</organism>
<dbReference type="InterPro" id="IPR004193">
    <property type="entry name" value="Glyco_hydro_13_N"/>
</dbReference>
<dbReference type="PANTHER" id="PTHR43002">
    <property type="entry name" value="GLYCOGEN DEBRANCHING ENZYME"/>
    <property type="match status" value="1"/>
</dbReference>